<dbReference type="InterPro" id="IPR009057">
    <property type="entry name" value="Homeodomain-like_sf"/>
</dbReference>
<evidence type="ECO:0000313" key="9">
    <source>
        <dbReference type="Proteomes" id="UP000011016"/>
    </source>
</evidence>
<evidence type="ECO:0000256" key="4">
    <source>
        <dbReference type="PROSITE-ProRule" id="PRU00335"/>
    </source>
</evidence>
<feature type="DNA-binding region" description="H-T-H motif" evidence="4">
    <location>
        <begin position="75"/>
        <end position="94"/>
    </location>
</feature>
<reference evidence="7 8" key="2">
    <citation type="submission" date="2012-08" db="EMBL/GenBank/DDBJ databases">
        <title>The Genome Sequence of Turicella otitidis ATCC 51513.</title>
        <authorList>
            <consortium name="The Broad Institute Genome Sequencing Platform"/>
            <person name="Earl A."/>
            <person name="Ward D."/>
            <person name="Feldgarden M."/>
            <person name="Gevers D."/>
            <person name="Huys G."/>
            <person name="Walker B."/>
            <person name="Young S.K."/>
            <person name="Zeng Q."/>
            <person name="Gargeya S."/>
            <person name="Fitzgerald M."/>
            <person name="Haas B."/>
            <person name="Abouelleil A."/>
            <person name="Alvarado L."/>
            <person name="Arachchi H.M."/>
            <person name="Berlin A.M."/>
            <person name="Chapman S.B."/>
            <person name="Goldberg J."/>
            <person name="Griggs A."/>
            <person name="Gujja S."/>
            <person name="Hansen M."/>
            <person name="Howarth C."/>
            <person name="Imamovic A."/>
            <person name="Larimer J."/>
            <person name="McCowen C."/>
            <person name="Montmayeur A."/>
            <person name="Murphy C."/>
            <person name="Neiman D."/>
            <person name="Pearson M."/>
            <person name="Priest M."/>
            <person name="Roberts A."/>
            <person name="Saif S."/>
            <person name="Shea T."/>
            <person name="Sisk P."/>
            <person name="Sykes S."/>
            <person name="Wortman J."/>
            <person name="Nusbaum C."/>
            <person name="Birren B."/>
        </authorList>
    </citation>
    <scope>NUCLEOTIDE SEQUENCE [LARGE SCALE GENOMIC DNA]</scope>
    <source>
        <strain evidence="7 8">ATCC 51513</strain>
    </source>
</reference>
<feature type="domain" description="HTH tetR-type" evidence="5">
    <location>
        <begin position="52"/>
        <end position="112"/>
    </location>
</feature>
<dbReference type="InterPro" id="IPR041674">
    <property type="entry name" value="TetR_C_22"/>
</dbReference>
<evidence type="ECO:0000256" key="3">
    <source>
        <dbReference type="ARBA" id="ARBA00023163"/>
    </source>
</evidence>
<reference evidence="6 9" key="1">
    <citation type="journal article" date="2012" name="J. Bacteriol.">
        <title>Draft Genome Sequence of Turicella otitidis ATCC 51513, Isolated from Middle Ear Fluid from a Child with Otitis Media.</title>
        <authorList>
            <person name="Brinkrolf K."/>
            <person name="Schneider J."/>
            <person name="Knecht M."/>
            <person name="Ruckert C."/>
            <person name="Tauch A."/>
        </authorList>
    </citation>
    <scope>NUCLEOTIDE SEQUENCE [LARGE SCALE GENOMIC DNA]</scope>
    <source>
        <strain evidence="6 9">ATCC 51513</strain>
    </source>
</reference>
<dbReference type="PANTHER" id="PTHR30055">
    <property type="entry name" value="HTH-TYPE TRANSCRIPTIONAL REGULATOR RUTR"/>
    <property type="match status" value="1"/>
</dbReference>
<protein>
    <submittedName>
        <fullName evidence="6">TetR family regulatory protein</fullName>
    </submittedName>
</protein>
<evidence type="ECO:0000256" key="2">
    <source>
        <dbReference type="ARBA" id="ARBA00023125"/>
    </source>
</evidence>
<evidence type="ECO:0000256" key="1">
    <source>
        <dbReference type="ARBA" id="ARBA00023015"/>
    </source>
</evidence>
<keyword evidence="3" id="KW-0804">Transcription</keyword>
<keyword evidence="1" id="KW-0805">Transcription regulation</keyword>
<dbReference type="AlphaFoldDB" id="I7LB36"/>
<dbReference type="EMBL" id="AHAE01000030">
    <property type="protein sequence ID" value="EJZ82563.1"/>
    <property type="molecule type" value="Genomic_DNA"/>
</dbReference>
<dbReference type="Proteomes" id="UP000011016">
    <property type="component" value="Unassembled WGS sequence"/>
</dbReference>
<dbReference type="GO" id="GO:0003700">
    <property type="term" value="F:DNA-binding transcription factor activity"/>
    <property type="evidence" value="ECO:0007669"/>
    <property type="project" value="TreeGrafter"/>
</dbReference>
<dbReference type="Pfam" id="PF17928">
    <property type="entry name" value="TetR_C_22"/>
    <property type="match status" value="1"/>
</dbReference>
<dbReference type="Pfam" id="PF00440">
    <property type="entry name" value="TetR_N"/>
    <property type="match status" value="1"/>
</dbReference>
<comment type="caution">
    <text evidence="6">The sequence shown here is derived from an EMBL/GenBank/DDBJ whole genome shotgun (WGS) entry which is preliminary data.</text>
</comment>
<dbReference type="InterPro" id="IPR001647">
    <property type="entry name" value="HTH_TetR"/>
</dbReference>
<dbReference type="PROSITE" id="PS50977">
    <property type="entry name" value="HTH_TETR_2"/>
    <property type="match status" value="1"/>
</dbReference>
<dbReference type="EMBL" id="CAJZ01000002">
    <property type="protein sequence ID" value="CCI82789.1"/>
    <property type="molecule type" value="Genomic_DNA"/>
</dbReference>
<keyword evidence="8" id="KW-1185">Reference proteome</keyword>
<sequence>MTKNPSPREPALGPASDLGLWLGGYRPEESTDNTDGTAILVPRRRPVQRRSRERFARILAAAREVLLESGIESFTFDAVARRADVPIGTLYQFFANKYALICELDRADSSAVTEEMRGFLEETPSAQWPRVVEELIDRMARLWRTDPSRRAVWHAVQSTPATRTTTMANQMPVVALVAHAVAPLSPGASDTERGRLAGFLIHAGISMLNLAVQNLPRDEDKFDDTVEETKRMLISYLFLVAQDG</sequence>
<organism evidence="6 9">
    <name type="scientific">Corynebacterium otitidis ATCC 51513</name>
    <dbReference type="NCBI Taxonomy" id="883169"/>
    <lineage>
        <taxon>Bacteria</taxon>
        <taxon>Bacillati</taxon>
        <taxon>Actinomycetota</taxon>
        <taxon>Actinomycetes</taxon>
        <taxon>Mycobacteriales</taxon>
        <taxon>Corynebacteriaceae</taxon>
        <taxon>Corynebacterium</taxon>
    </lineage>
</organism>
<evidence type="ECO:0000313" key="8">
    <source>
        <dbReference type="Proteomes" id="UP000006078"/>
    </source>
</evidence>
<dbReference type="PANTHER" id="PTHR30055:SF234">
    <property type="entry name" value="HTH-TYPE TRANSCRIPTIONAL REGULATOR BETI"/>
    <property type="match status" value="1"/>
</dbReference>
<dbReference type="OrthoDB" id="5242390at2"/>
<dbReference type="PATRIC" id="fig|883169.3.peg.521"/>
<dbReference type="eggNOG" id="COG1309">
    <property type="taxonomic scope" value="Bacteria"/>
</dbReference>
<dbReference type="InterPro" id="IPR050109">
    <property type="entry name" value="HTH-type_TetR-like_transc_reg"/>
</dbReference>
<dbReference type="RefSeq" id="WP_004600441.1">
    <property type="nucleotide sequence ID" value="NZ_HF541865.1"/>
</dbReference>
<dbReference type="GO" id="GO:0000976">
    <property type="term" value="F:transcription cis-regulatory region binding"/>
    <property type="evidence" value="ECO:0007669"/>
    <property type="project" value="TreeGrafter"/>
</dbReference>
<evidence type="ECO:0000313" key="7">
    <source>
        <dbReference type="EMBL" id="EJZ82563.1"/>
    </source>
</evidence>
<proteinExistence type="predicted"/>
<dbReference type="SUPFAM" id="SSF46689">
    <property type="entry name" value="Homeodomain-like"/>
    <property type="match status" value="1"/>
</dbReference>
<gene>
    <name evidence="6" type="ORF">BN46_0031</name>
    <name evidence="7" type="ORF">HMPREF9719_00551</name>
</gene>
<dbReference type="Proteomes" id="UP000006078">
    <property type="component" value="Unassembled WGS sequence"/>
</dbReference>
<dbReference type="HOGENOM" id="CLU_069356_46_2_11"/>
<evidence type="ECO:0000313" key="6">
    <source>
        <dbReference type="EMBL" id="CCI82789.1"/>
    </source>
</evidence>
<dbReference type="PRINTS" id="PR00455">
    <property type="entry name" value="HTHTETR"/>
</dbReference>
<dbReference type="STRING" id="29321.AAV33_09400"/>
<evidence type="ECO:0000259" key="5">
    <source>
        <dbReference type="PROSITE" id="PS50977"/>
    </source>
</evidence>
<dbReference type="Gene3D" id="1.10.357.10">
    <property type="entry name" value="Tetracycline Repressor, domain 2"/>
    <property type="match status" value="1"/>
</dbReference>
<accession>I7LB36</accession>
<name>I7LB36_9CORY</name>
<keyword evidence="2 4" id="KW-0238">DNA-binding</keyword>